<evidence type="ECO:0000313" key="1">
    <source>
        <dbReference type="EMBL" id="KAI9911225.1"/>
    </source>
</evidence>
<accession>A0ACC0VZ80</accession>
<dbReference type="EMBL" id="CM047584">
    <property type="protein sequence ID" value="KAI9911225.1"/>
    <property type="molecule type" value="Genomic_DNA"/>
</dbReference>
<proteinExistence type="predicted"/>
<comment type="caution">
    <text evidence="1">The sequence shown here is derived from an EMBL/GenBank/DDBJ whole genome shotgun (WGS) entry which is preliminary data.</text>
</comment>
<sequence>MYFERILSFMLKHRRRLEQWIEEKRPVSAPSPTVQPLAELCNTTMTILQSHDMILCQQMAEIKSFIGHLVTVMDVEADGNPLDDLCYVRGQYWIQTQSVWEHIYDQGSWDRDLFNSLSAEDQSHVLHEVGQYTLQLICGWSDVHAERDERNNAGSIAPPVLPAQLVKLRTGTFISDVLDKYRAHIGLYWSAEDVEQVEADHRVNDVGLVKAYIQEPSTKALIDEHTLKTNFNDAWASIGNRFTSLRRFSGGLAVAFANTTSVESDFSVLKWENDNFRQSMTNLTLEGIFQSNQRGLLDYLVP</sequence>
<dbReference type="Proteomes" id="UP001163321">
    <property type="component" value="Chromosome 5"/>
</dbReference>
<protein>
    <submittedName>
        <fullName evidence="1">Uncharacterized protein</fullName>
    </submittedName>
</protein>
<gene>
    <name evidence="1" type="ORF">PsorP6_009649</name>
</gene>
<organism evidence="1 2">
    <name type="scientific">Peronosclerospora sorghi</name>
    <dbReference type="NCBI Taxonomy" id="230839"/>
    <lineage>
        <taxon>Eukaryota</taxon>
        <taxon>Sar</taxon>
        <taxon>Stramenopiles</taxon>
        <taxon>Oomycota</taxon>
        <taxon>Peronosporomycetes</taxon>
        <taxon>Peronosporales</taxon>
        <taxon>Peronosporaceae</taxon>
        <taxon>Peronosclerospora</taxon>
    </lineage>
</organism>
<keyword evidence="2" id="KW-1185">Reference proteome</keyword>
<name>A0ACC0VZ80_9STRA</name>
<evidence type="ECO:0000313" key="2">
    <source>
        <dbReference type="Proteomes" id="UP001163321"/>
    </source>
</evidence>
<reference evidence="1 2" key="1">
    <citation type="journal article" date="2022" name="bioRxiv">
        <title>The genome of the oomycete Peronosclerospora sorghi, a cosmopolitan pathogen of maize and sorghum, is inflated with dispersed pseudogenes.</title>
        <authorList>
            <person name="Fletcher K."/>
            <person name="Martin F."/>
            <person name="Isakeit T."/>
            <person name="Cavanaugh K."/>
            <person name="Magill C."/>
            <person name="Michelmore R."/>
        </authorList>
    </citation>
    <scope>NUCLEOTIDE SEQUENCE [LARGE SCALE GENOMIC DNA]</scope>
    <source>
        <strain evidence="1">P6</strain>
    </source>
</reference>